<protein>
    <recommendedName>
        <fullName evidence="2">SPATA31 domain-containing protein</fullName>
    </recommendedName>
</protein>
<dbReference type="Ensembl" id="ENSSSCT00030078707.1">
    <property type="protein sequence ID" value="ENSSSCP00030036022.1"/>
    <property type="gene ID" value="ENSSSCG00030056471.1"/>
</dbReference>
<feature type="compositionally biased region" description="Basic and acidic residues" evidence="1">
    <location>
        <begin position="842"/>
        <end position="865"/>
    </location>
</feature>
<dbReference type="AlphaFoldDB" id="A0A8D0XKL2"/>
<feature type="region of interest" description="Disordered" evidence="1">
    <location>
        <begin position="710"/>
        <end position="745"/>
    </location>
</feature>
<feature type="region of interest" description="Disordered" evidence="1">
    <location>
        <begin position="265"/>
        <end position="347"/>
    </location>
</feature>
<feature type="compositionally biased region" description="Low complexity" evidence="1">
    <location>
        <begin position="777"/>
        <end position="788"/>
    </location>
</feature>
<feature type="compositionally biased region" description="Polar residues" evidence="1">
    <location>
        <begin position="49"/>
        <end position="59"/>
    </location>
</feature>
<feature type="compositionally biased region" description="Polar residues" evidence="1">
    <location>
        <begin position="808"/>
        <end position="817"/>
    </location>
</feature>
<dbReference type="InterPro" id="IPR026677">
    <property type="entry name" value="Spata31g1-like"/>
</dbReference>
<dbReference type="Pfam" id="PF14650">
    <property type="entry name" value="FAM75"/>
    <property type="match status" value="1"/>
</dbReference>
<reference evidence="3" key="1">
    <citation type="submission" date="2025-08" db="UniProtKB">
        <authorList>
            <consortium name="Ensembl"/>
        </authorList>
    </citation>
    <scope>IDENTIFICATION</scope>
</reference>
<feature type="compositionally biased region" description="Polar residues" evidence="1">
    <location>
        <begin position="710"/>
        <end position="743"/>
    </location>
</feature>
<evidence type="ECO:0000259" key="2">
    <source>
        <dbReference type="Pfam" id="PF14650"/>
    </source>
</evidence>
<organism evidence="3 4">
    <name type="scientific">Sus scrofa</name>
    <name type="common">Pig</name>
    <dbReference type="NCBI Taxonomy" id="9823"/>
    <lineage>
        <taxon>Eukaryota</taxon>
        <taxon>Metazoa</taxon>
        <taxon>Chordata</taxon>
        <taxon>Craniata</taxon>
        <taxon>Vertebrata</taxon>
        <taxon>Euteleostomi</taxon>
        <taxon>Mammalia</taxon>
        <taxon>Eutheria</taxon>
        <taxon>Laurasiatheria</taxon>
        <taxon>Artiodactyla</taxon>
        <taxon>Suina</taxon>
        <taxon>Suidae</taxon>
        <taxon>Sus</taxon>
    </lineage>
</organism>
<dbReference type="Proteomes" id="UP000694570">
    <property type="component" value="Unplaced"/>
</dbReference>
<feature type="region of interest" description="Disordered" evidence="1">
    <location>
        <begin position="373"/>
        <end position="398"/>
    </location>
</feature>
<name>A0A8D0XKL2_PIG</name>
<accession>A0A8D0XKL2</accession>
<evidence type="ECO:0000313" key="3">
    <source>
        <dbReference type="Ensembl" id="ENSSSCP00030036022.1"/>
    </source>
</evidence>
<proteinExistence type="predicted"/>
<feature type="region of interest" description="Disordered" evidence="1">
    <location>
        <begin position="556"/>
        <end position="577"/>
    </location>
</feature>
<feature type="compositionally biased region" description="Basic and acidic residues" evidence="1">
    <location>
        <begin position="567"/>
        <end position="577"/>
    </location>
</feature>
<evidence type="ECO:0000256" key="1">
    <source>
        <dbReference type="SAM" id="MobiDB-lite"/>
    </source>
</evidence>
<sequence>GPPLLYHVAFLDHMWKQEAEEEEEEEEEEASLDPLKPCSLPKETPIEEQATTAPSQPSCGSEGLHKAIGTLEQVHTQTPTLSRSYPTFQILTNLHVKYKTASGSRLQQRKSQLFWGLPSRHSESLEAILLSSGGPSSLKLSVSPSVFFNKLSFLPRSPELLLPQYCSPTQLPTHEVHATKDLEGMASEPRQLPCPSSPPVPSLPLHLKSFPMDHERVPSGTEVNTQWLGTSTLEVPPVPETQRGTMGHNESIQVLQPLMPVLCQPPDSLSEPQKVSPEGGPSVTKDFWETLGHKENPRASGPPIPAPYPPPHPLPELQGGSSLGEPTDYESQWGCRENSSNPWAFEPPALDLDPGCYGTRPLCVPSGSQTPCKGMQGRENCQVSADPVSSSSLPSPSLLESLGTGAQAVLSESKALWEAMRQRENLWTPESPAHAHSPSLVPVPESCRINPVGGLNRSEAAWKDTDHFRNSWASESPSSAFSPPHALELDSLRASPAGVLFDSEARCGDIQMRKNSWASELQACSLPQDPYGPNALEVQSDSESIGGDMGHKEICPNPPSNSMSKSHTSEPTEDQRNCKTEGATLEQKKNCWTIDFPAPAPRSLSAPLPNPHINPEFVRGNVQQGGFPQDPHPPAVDPLQPIPWLPTLDEALKIEPNQPGLPKGELFLGVKAETLSSQEEDVPKVPTNSGIQAWHWSRELELRLRTLQQSPASRSLGPNKSFGSSSGLSPTTQATQSLSSCPPRQTHPPNLCLHSSSCHCPKIQSTVTQPVQISHCYHSNSSSHSQQQKSDRAEQGSQKEQRMKAKMVSQTSFQGSCSHKKAGRKCQGLEGPSNPKVLASGKRQDNASAKKRDCPRKPKGDHGGGDARLGSSTVTGKSQPVQARRLAVVPVSRLSQRAQHRDQSSQHSALSPQLNSKAVGSQDKQGARLEAGDSLGPQHCKHCPWAQKHLSSPTPQAPLTRGLQKLLAKILGTHGPRPTKQQ</sequence>
<feature type="region of interest" description="Disordered" evidence="1">
    <location>
        <begin position="17"/>
        <end position="63"/>
    </location>
</feature>
<feature type="compositionally biased region" description="Basic and acidic residues" evidence="1">
    <location>
        <begin position="286"/>
        <end position="297"/>
    </location>
</feature>
<feature type="compositionally biased region" description="Basic and acidic residues" evidence="1">
    <location>
        <begin position="789"/>
        <end position="803"/>
    </location>
</feature>
<feature type="compositionally biased region" description="Pro residues" evidence="1">
    <location>
        <begin position="300"/>
        <end position="314"/>
    </location>
</feature>
<dbReference type="InterPro" id="IPR039509">
    <property type="entry name" value="SPATA31"/>
</dbReference>
<dbReference type="PANTHER" id="PTHR21777:SF0">
    <property type="entry name" value="RCG55159-LIKE"/>
    <property type="match status" value="1"/>
</dbReference>
<feature type="compositionally biased region" description="Polar residues" evidence="1">
    <location>
        <begin position="905"/>
        <end position="924"/>
    </location>
</feature>
<evidence type="ECO:0000313" key="4">
    <source>
        <dbReference type="Proteomes" id="UP000694570"/>
    </source>
</evidence>
<feature type="compositionally biased region" description="Low complexity" evidence="1">
    <location>
        <begin position="389"/>
        <end position="398"/>
    </location>
</feature>
<dbReference type="PANTHER" id="PTHR21777">
    <property type="entry name" value="RCG55159-LIKE"/>
    <property type="match status" value="1"/>
</dbReference>
<feature type="compositionally biased region" description="Acidic residues" evidence="1">
    <location>
        <begin position="19"/>
        <end position="31"/>
    </location>
</feature>
<feature type="region of interest" description="Disordered" evidence="1">
    <location>
        <begin position="777"/>
        <end position="961"/>
    </location>
</feature>
<feature type="domain" description="SPATA31" evidence="2">
    <location>
        <begin position="98"/>
        <end position="196"/>
    </location>
</feature>
<feature type="compositionally biased region" description="Polar residues" evidence="1">
    <location>
        <begin position="870"/>
        <end position="881"/>
    </location>
</feature>